<organism evidence="2 3">
    <name type="scientific">Anabaena azotica FACHB-119</name>
    <dbReference type="NCBI Taxonomy" id="947527"/>
    <lineage>
        <taxon>Bacteria</taxon>
        <taxon>Bacillati</taxon>
        <taxon>Cyanobacteriota</taxon>
        <taxon>Cyanophyceae</taxon>
        <taxon>Nostocales</taxon>
        <taxon>Nostocaceae</taxon>
        <taxon>Anabaena</taxon>
        <taxon>Anabaena azotica</taxon>
    </lineage>
</organism>
<dbReference type="PANTHER" id="PTHR43433:SF5">
    <property type="entry name" value="AB HYDROLASE-1 DOMAIN-CONTAINING PROTEIN"/>
    <property type="match status" value="1"/>
</dbReference>
<gene>
    <name evidence="2" type="ORF">H6G83_16275</name>
</gene>
<sequence>MQLGDGRELAWSEWGPVDGLPILFCTGAGMSGWLGFGASYLPELGLRLIAIDRPGLGLSTPHPNKTLSSWVDDTQELIQAHHLDDVLAVGFSQGAPFAFSLAERSLVKAVAIVSGQDELSHPSLQPLLHPDVARMIAALQQDAVEFERQFAQMATADGLWQLIMSMSAECDGLRPAFGDRLIYESEMFTQAYQQALHQGFSQGAHGYARDLVNALSPWQIKLENIDVPVDLWYGALDTSTVHSPDFGATLALRLPNVSHIVDHEQGGSILWTRARDILVKLKSHVSNTVV</sequence>
<name>A0ABR8D4N2_9NOST</name>
<dbReference type="InterPro" id="IPR000073">
    <property type="entry name" value="AB_hydrolase_1"/>
</dbReference>
<protein>
    <submittedName>
        <fullName evidence="2">Alpha/beta hydrolase</fullName>
    </submittedName>
</protein>
<reference evidence="2 3" key="1">
    <citation type="journal article" date="2020" name="ISME J.">
        <title>Comparative genomics reveals insights into cyanobacterial evolution and habitat adaptation.</title>
        <authorList>
            <person name="Chen M.Y."/>
            <person name="Teng W.K."/>
            <person name="Zhao L."/>
            <person name="Hu C.X."/>
            <person name="Zhou Y.K."/>
            <person name="Han B.P."/>
            <person name="Song L.R."/>
            <person name="Shu W.S."/>
        </authorList>
    </citation>
    <scope>NUCLEOTIDE SEQUENCE [LARGE SCALE GENOMIC DNA]</scope>
    <source>
        <strain evidence="2 3">FACHB-119</strain>
    </source>
</reference>
<evidence type="ECO:0000313" key="2">
    <source>
        <dbReference type="EMBL" id="MBD2502150.1"/>
    </source>
</evidence>
<dbReference type="EMBL" id="JACJSG010000021">
    <property type="protein sequence ID" value="MBD2502150.1"/>
    <property type="molecule type" value="Genomic_DNA"/>
</dbReference>
<dbReference type="GO" id="GO:0016787">
    <property type="term" value="F:hydrolase activity"/>
    <property type="evidence" value="ECO:0007669"/>
    <property type="project" value="UniProtKB-KW"/>
</dbReference>
<keyword evidence="3" id="KW-1185">Reference proteome</keyword>
<comment type="caution">
    <text evidence="2">The sequence shown here is derived from an EMBL/GenBank/DDBJ whole genome shotgun (WGS) entry which is preliminary data.</text>
</comment>
<dbReference type="SUPFAM" id="SSF53474">
    <property type="entry name" value="alpha/beta-Hydrolases"/>
    <property type="match status" value="1"/>
</dbReference>
<dbReference type="PANTHER" id="PTHR43433">
    <property type="entry name" value="HYDROLASE, ALPHA/BETA FOLD FAMILY PROTEIN"/>
    <property type="match status" value="1"/>
</dbReference>
<keyword evidence="2" id="KW-0378">Hydrolase</keyword>
<dbReference type="Proteomes" id="UP000661112">
    <property type="component" value="Unassembled WGS sequence"/>
</dbReference>
<evidence type="ECO:0000313" key="3">
    <source>
        <dbReference type="Proteomes" id="UP000661112"/>
    </source>
</evidence>
<dbReference type="InterPro" id="IPR050471">
    <property type="entry name" value="AB_hydrolase"/>
</dbReference>
<accession>A0ABR8D4N2</accession>
<evidence type="ECO:0000259" key="1">
    <source>
        <dbReference type="Pfam" id="PF00561"/>
    </source>
</evidence>
<dbReference type="Gene3D" id="3.40.50.1820">
    <property type="entry name" value="alpha/beta hydrolase"/>
    <property type="match status" value="1"/>
</dbReference>
<feature type="domain" description="AB hydrolase-1" evidence="1">
    <location>
        <begin position="21"/>
        <end position="240"/>
    </location>
</feature>
<dbReference type="InterPro" id="IPR029058">
    <property type="entry name" value="AB_hydrolase_fold"/>
</dbReference>
<dbReference type="Pfam" id="PF00561">
    <property type="entry name" value="Abhydrolase_1"/>
    <property type="match status" value="1"/>
</dbReference>
<proteinExistence type="predicted"/>